<organism evidence="2">
    <name type="scientific">Spongospora subterranea</name>
    <dbReference type="NCBI Taxonomy" id="70186"/>
    <lineage>
        <taxon>Eukaryota</taxon>
        <taxon>Sar</taxon>
        <taxon>Rhizaria</taxon>
        <taxon>Endomyxa</taxon>
        <taxon>Phytomyxea</taxon>
        <taxon>Plasmodiophorida</taxon>
        <taxon>Plasmodiophoridae</taxon>
        <taxon>Spongospora</taxon>
    </lineage>
</organism>
<sequence>LCFMSLEIMVPAGRRSSGHVRLLIQIAIAGVIICSSHANPPPTPPPFANSMEDQVEDESDNALLVSDDTQEVCSQSLKQSGDSSARDVVHQHSEHIISDSQLELNANVVTAIQDDIRQRSAEVASEPDGSKTREYSIPGKIEVGFDYVPEQSKPNDFLVIQSIRRVLALAKSLKFYVPSFINDEIRLCWNAATASYDDDTRIPEGAIMEFADDLSVQQFKLLLRDLHQFLDFLWNHHRYYLLISPVVNVLWV</sequence>
<keyword evidence="1" id="KW-0732">Signal</keyword>
<dbReference type="EMBL" id="HACM01002853">
    <property type="protein sequence ID" value="CRZ03295.1"/>
    <property type="molecule type" value="Transcribed_RNA"/>
</dbReference>
<name>A0A0H5QME6_9EUKA</name>
<evidence type="ECO:0000256" key="1">
    <source>
        <dbReference type="SAM" id="SignalP"/>
    </source>
</evidence>
<evidence type="ECO:0008006" key="3">
    <source>
        <dbReference type="Google" id="ProtNLM"/>
    </source>
</evidence>
<feature type="chain" id="PRO_5005222709" description="MRG domain-containing protein" evidence="1">
    <location>
        <begin position="39"/>
        <end position="252"/>
    </location>
</feature>
<protein>
    <recommendedName>
        <fullName evidence="3">MRG domain-containing protein</fullName>
    </recommendedName>
</protein>
<reference evidence="2" key="1">
    <citation type="submission" date="2015-04" db="EMBL/GenBank/DDBJ databases">
        <title>The genome sequence of the plant pathogenic Rhizarian Plasmodiophora brassicae reveals insights in its biotrophic life cycle and the origin of chitin synthesis.</title>
        <authorList>
            <person name="Schwelm A."/>
            <person name="Fogelqvist J."/>
            <person name="Knaust A."/>
            <person name="Julke S."/>
            <person name="Lilja T."/>
            <person name="Dhandapani V."/>
            <person name="Bonilla-Rosso G."/>
            <person name="Karlsson M."/>
            <person name="Shevchenko A."/>
            <person name="Choi S.R."/>
            <person name="Kim H.G."/>
            <person name="Park J.Y."/>
            <person name="Lim Y.P."/>
            <person name="Ludwig-Muller J."/>
            <person name="Dixelius C."/>
        </authorList>
    </citation>
    <scope>NUCLEOTIDE SEQUENCE</scope>
    <source>
        <tissue evidence="2">Potato root galls</tissue>
    </source>
</reference>
<evidence type="ECO:0000313" key="2">
    <source>
        <dbReference type="EMBL" id="CRZ03295.1"/>
    </source>
</evidence>
<proteinExistence type="predicted"/>
<accession>A0A0H5QME6</accession>
<feature type="signal peptide" evidence="1">
    <location>
        <begin position="1"/>
        <end position="38"/>
    </location>
</feature>
<feature type="non-terminal residue" evidence="2">
    <location>
        <position position="1"/>
    </location>
</feature>
<dbReference type="AlphaFoldDB" id="A0A0H5QME6"/>
<feature type="non-terminal residue" evidence="2">
    <location>
        <position position="252"/>
    </location>
</feature>